<dbReference type="AlphaFoldDB" id="A0ABD0ML00"/>
<dbReference type="EMBL" id="JAMKFB020000601">
    <property type="protein sequence ID" value="KAL0148863.1"/>
    <property type="molecule type" value="Genomic_DNA"/>
</dbReference>
<feature type="non-terminal residue" evidence="1">
    <location>
        <position position="82"/>
    </location>
</feature>
<organism evidence="1 2">
    <name type="scientific">Cirrhinus mrigala</name>
    <name type="common">Mrigala</name>
    <dbReference type="NCBI Taxonomy" id="683832"/>
    <lineage>
        <taxon>Eukaryota</taxon>
        <taxon>Metazoa</taxon>
        <taxon>Chordata</taxon>
        <taxon>Craniata</taxon>
        <taxon>Vertebrata</taxon>
        <taxon>Euteleostomi</taxon>
        <taxon>Actinopterygii</taxon>
        <taxon>Neopterygii</taxon>
        <taxon>Teleostei</taxon>
        <taxon>Ostariophysi</taxon>
        <taxon>Cypriniformes</taxon>
        <taxon>Cyprinidae</taxon>
        <taxon>Labeoninae</taxon>
        <taxon>Labeonini</taxon>
        <taxon>Cirrhinus</taxon>
    </lineage>
</organism>
<reference evidence="1 2" key="1">
    <citation type="submission" date="2024-05" db="EMBL/GenBank/DDBJ databases">
        <title>Genome sequencing and assembly of Indian major carp, Cirrhinus mrigala (Hamilton, 1822).</title>
        <authorList>
            <person name="Mohindra V."/>
            <person name="Chowdhury L.M."/>
            <person name="Lal K."/>
            <person name="Jena J.K."/>
        </authorList>
    </citation>
    <scope>NUCLEOTIDE SEQUENCE [LARGE SCALE GENOMIC DNA]</scope>
    <source>
        <strain evidence="1">CM1030</strain>
        <tissue evidence="1">Blood</tissue>
    </source>
</reference>
<dbReference type="Proteomes" id="UP001529510">
    <property type="component" value="Unassembled WGS sequence"/>
</dbReference>
<keyword evidence="2" id="KW-1185">Reference proteome</keyword>
<protein>
    <submittedName>
        <fullName evidence="1">Uncharacterized protein</fullName>
    </submittedName>
</protein>
<name>A0ABD0ML00_CIRMR</name>
<sequence>PPGQGAKKMHKSSPEAGLMQGLHMVTDFALRLPFGLFDDTVEDFAQQFLTVQNQTEVIKHILLRQDSTKPSCARPLSARHRG</sequence>
<feature type="non-terminal residue" evidence="1">
    <location>
        <position position="1"/>
    </location>
</feature>
<evidence type="ECO:0000313" key="1">
    <source>
        <dbReference type="EMBL" id="KAL0148863.1"/>
    </source>
</evidence>
<proteinExistence type="predicted"/>
<comment type="caution">
    <text evidence="1">The sequence shown here is derived from an EMBL/GenBank/DDBJ whole genome shotgun (WGS) entry which is preliminary data.</text>
</comment>
<accession>A0ABD0ML00</accession>
<evidence type="ECO:0000313" key="2">
    <source>
        <dbReference type="Proteomes" id="UP001529510"/>
    </source>
</evidence>
<gene>
    <name evidence="1" type="ORF">M9458_055872</name>
</gene>